<dbReference type="EMBL" id="JAGMWT010000010">
    <property type="protein sequence ID" value="KAH7121186.1"/>
    <property type="molecule type" value="Genomic_DNA"/>
</dbReference>
<organism evidence="1 2">
    <name type="scientific">Dendryphion nanum</name>
    <dbReference type="NCBI Taxonomy" id="256645"/>
    <lineage>
        <taxon>Eukaryota</taxon>
        <taxon>Fungi</taxon>
        <taxon>Dikarya</taxon>
        <taxon>Ascomycota</taxon>
        <taxon>Pezizomycotina</taxon>
        <taxon>Dothideomycetes</taxon>
        <taxon>Pleosporomycetidae</taxon>
        <taxon>Pleosporales</taxon>
        <taxon>Torulaceae</taxon>
        <taxon>Dendryphion</taxon>
    </lineage>
</organism>
<keyword evidence="2" id="KW-1185">Reference proteome</keyword>
<proteinExistence type="predicted"/>
<accession>A0A9P9IHV8</accession>
<comment type="caution">
    <text evidence="1">The sequence shown here is derived from an EMBL/GenBank/DDBJ whole genome shotgun (WGS) entry which is preliminary data.</text>
</comment>
<dbReference type="AlphaFoldDB" id="A0A9P9IHV8"/>
<evidence type="ECO:0000313" key="1">
    <source>
        <dbReference type="EMBL" id="KAH7121186.1"/>
    </source>
</evidence>
<reference evidence="1" key="1">
    <citation type="journal article" date="2021" name="Nat. Commun.">
        <title>Genetic determinants of endophytism in the Arabidopsis root mycobiome.</title>
        <authorList>
            <person name="Mesny F."/>
            <person name="Miyauchi S."/>
            <person name="Thiergart T."/>
            <person name="Pickel B."/>
            <person name="Atanasova L."/>
            <person name="Karlsson M."/>
            <person name="Huettel B."/>
            <person name="Barry K.W."/>
            <person name="Haridas S."/>
            <person name="Chen C."/>
            <person name="Bauer D."/>
            <person name="Andreopoulos W."/>
            <person name="Pangilinan J."/>
            <person name="LaButti K."/>
            <person name="Riley R."/>
            <person name="Lipzen A."/>
            <person name="Clum A."/>
            <person name="Drula E."/>
            <person name="Henrissat B."/>
            <person name="Kohler A."/>
            <person name="Grigoriev I.V."/>
            <person name="Martin F.M."/>
            <person name="Hacquard S."/>
        </authorList>
    </citation>
    <scope>NUCLEOTIDE SEQUENCE</scope>
    <source>
        <strain evidence="1">MPI-CAGE-CH-0243</strain>
    </source>
</reference>
<gene>
    <name evidence="1" type="ORF">B0J11DRAFT_508211</name>
</gene>
<evidence type="ECO:0000313" key="2">
    <source>
        <dbReference type="Proteomes" id="UP000700596"/>
    </source>
</evidence>
<name>A0A9P9IHV8_9PLEO</name>
<protein>
    <submittedName>
        <fullName evidence="1">Uncharacterized protein</fullName>
    </submittedName>
</protein>
<dbReference type="Proteomes" id="UP000700596">
    <property type="component" value="Unassembled WGS sequence"/>
</dbReference>
<sequence length="215" mass="23936">MTCGDKRDNCRELFQRVVTTTSRRTRSSPGNNRKLAVIREVGVGEERRQYECHLPMGRVLLSRYMDGIAYSGRDTLGWREFATRDLVITDAPELIDESIARITPEKIDFCSHLPTMHDMMAALNKMRGCVLHERSVSSSCFGSAVRGRSQQPWKTNLGVLDVNVIGNLAFSGNFIDTGVRQRTFIHASALGPRPAAGQPDVGHVYCVPVGSRRLS</sequence>